<dbReference type="AlphaFoldDB" id="A0A2Z4MK40"/>
<dbReference type="Proteomes" id="UP000036061">
    <property type="component" value="Chromosome"/>
</dbReference>
<sequence length="97" mass="10936">MTEQQIVETLGVKVMGWSKEQVEFLYPAWNPIENVNDAWKLLLKIAKKYGNAGIFYNDETEVWEFYVGADAHGYYAIKVEGGTECKAICKGVLKAIA</sequence>
<dbReference type="Pfam" id="PF18066">
    <property type="entry name" value="Phage_ABA_S"/>
    <property type="match status" value="1"/>
</dbReference>
<proteinExistence type="predicted"/>
<dbReference type="InterPro" id="IPR041270">
    <property type="entry name" value="Phage_ABA_S"/>
</dbReference>
<dbReference type="RefSeq" id="WP_048033523.1">
    <property type="nucleotide sequence ID" value="NZ_CP030117.1"/>
</dbReference>
<name>A0A2Z4MK40_BREBE</name>
<dbReference type="InterPro" id="IPR028985">
    <property type="entry name" value="Bacillus_phage_prot-like"/>
</dbReference>
<protein>
    <recommendedName>
        <fullName evidence="1">Phage ABA sandwich domain-containing protein</fullName>
    </recommendedName>
</protein>
<evidence type="ECO:0000313" key="3">
    <source>
        <dbReference type="Proteomes" id="UP000036061"/>
    </source>
</evidence>
<evidence type="ECO:0000313" key="2">
    <source>
        <dbReference type="EMBL" id="AWX56906.1"/>
    </source>
</evidence>
<accession>A0A2Z4MK40</accession>
<dbReference type="Gene3D" id="3.30.2120.10">
    <property type="entry name" value="Bacillus phage protein-like"/>
    <property type="match status" value="1"/>
</dbReference>
<reference evidence="2 3" key="1">
    <citation type="journal article" date="2015" name="Genome Announc.">
        <title>Draft Genome Sequence of Brevibacillus brevis DZQ7, a Plant Growth-Promoting Rhizobacterium with Broad-Spectrum Antimicrobial Activity.</title>
        <authorList>
            <person name="Hou Q."/>
            <person name="Wang C."/>
            <person name="Hou X."/>
            <person name="Xia Z."/>
            <person name="Ye J."/>
            <person name="Liu K."/>
            <person name="Liu H."/>
            <person name="Wang J."/>
            <person name="Guo H."/>
            <person name="Yu X."/>
            <person name="Yang Y."/>
            <person name="Du B."/>
            <person name="Ding Y."/>
        </authorList>
    </citation>
    <scope>NUCLEOTIDE SEQUENCE [LARGE SCALE GENOMIC DNA]</scope>
    <source>
        <strain evidence="2 3">DZQ7</strain>
    </source>
</reference>
<organism evidence="2 3">
    <name type="scientific">Brevibacillus brevis</name>
    <name type="common">Bacillus brevis</name>
    <dbReference type="NCBI Taxonomy" id="1393"/>
    <lineage>
        <taxon>Bacteria</taxon>
        <taxon>Bacillati</taxon>
        <taxon>Bacillota</taxon>
        <taxon>Bacilli</taxon>
        <taxon>Bacillales</taxon>
        <taxon>Paenibacillaceae</taxon>
        <taxon>Brevibacillus</taxon>
    </lineage>
</organism>
<feature type="domain" description="Phage ABA sandwich" evidence="1">
    <location>
        <begin position="12"/>
        <end position="90"/>
    </location>
</feature>
<evidence type="ECO:0000259" key="1">
    <source>
        <dbReference type="Pfam" id="PF18066"/>
    </source>
</evidence>
<gene>
    <name evidence="2" type="ORF">AB432_018455</name>
</gene>
<dbReference type="EMBL" id="CP030117">
    <property type="protein sequence ID" value="AWX56906.1"/>
    <property type="molecule type" value="Genomic_DNA"/>
</dbReference>